<keyword evidence="10" id="KW-1185">Reference proteome</keyword>
<evidence type="ECO:0000256" key="2">
    <source>
        <dbReference type="ARBA" id="ARBA00004177"/>
    </source>
</evidence>
<comment type="function">
    <text evidence="1">Component of the biogenesis of lysosome-related organelles complex-1 (BLOC-1) involved in endosomal cargo sorting.</text>
</comment>
<evidence type="ECO:0000313" key="10">
    <source>
        <dbReference type="Proteomes" id="UP000005666"/>
    </source>
</evidence>
<dbReference type="STRING" id="1071381.G8BXX4"/>
<dbReference type="GeneID" id="11534680"/>
<evidence type="ECO:0000256" key="4">
    <source>
        <dbReference type="ARBA" id="ARBA00015596"/>
    </source>
</evidence>
<evidence type="ECO:0000256" key="1">
    <source>
        <dbReference type="ARBA" id="ARBA00002069"/>
    </source>
</evidence>
<dbReference type="GO" id="GO:0005768">
    <property type="term" value="C:endosome"/>
    <property type="evidence" value="ECO:0007669"/>
    <property type="project" value="UniProtKB-SubCell"/>
</dbReference>
<dbReference type="AlphaFoldDB" id="G8BXX4"/>
<dbReference type="HOGENOM" id="CLU_168467_0_0_1"/>
<reference evidence="9 10" key="1">
    <citation type="journal article" date="2011" name="Proc. Natl. Acad. Sci. U.S.A.">
        <title>Evolutionary erosion of yeast sex chromosomes by mating-type switching accidents.</title>
        <authorList>
            <person name="Gordon J.L."/>
            <person name="Armisen D."/>
            <person name="Proux-Wera E."/>
            <person name="Oheigeartaigh S.S."/>
            <person name="Byrne K.P."/>
            <person name="Wolfe K.H."/>
        </authorList>
    </citation>
    <scope>NUCLEOTIDE SEQUENCE [LARGE SCALE GENOMIC DNA]</scope>
    <source>
        <strain evidence="10">ATCC 24235 / CBS 4417 / NBRC 1672 / NRRL Y-8282 / UCD 70-5</strain>
    </source>
</reference>
<proteinExistence type="inferred from homology"/>
<dbReference type="RefSeq" id="XP_003687186.1">
    <property type="nucleotide sequence ID" value="XM_003687138.1"/>
</dbReference>
<comment type="similarity">
    <text evidence="3">Belongs to the BLI1 family.</text>
</comment>
<dbReference type="Pfam" id="PF17324">
    <property type="entry name" value="BLI1"/>
    <property type="match status" value="1"/>
</dbReference>
<evidence type="ECO:0000256" key="5">
    <source>
        <dbReference type="ARBA" id="ARBA00022448"/>
    </source>
</evidence>
<keyword evidence="6" id="KW-0967">Endosome</keyword>
<accession>G8BXX4</accession>
<dbReference type="GO" id="GO:0032880">
    <property type="term" value="P:regulation of protein localization"/>
    <property type="evidence" value="ECO:0007669"/>
    <property type="project" value="EnsemblFungi"/>
</dbReference>
<name>G8BXX4_TETPH</name>
<dbReference type="OMA" id="AVANHEW"/>
<dbReference type="eggNOG" id="ENOG502S8B7">
    <property type="taxonomic scope" value="Eukaryota"/>
</dbReference>
<dbReference type="EMBL" id="HE612864">
    <property type="protein sequence ID" value="CCE64752.1"/>
    <property type="molecule type" value="Genomic_DNA"/>
</dbReference>
<evidence type="ECO:0000313" key="9">
    <source>
        <dbReference type="EMBL" id="CCE64752.1"/>
    </source>
</evidence>
<comment type="subcellular location">
    <subcellularLocation>
        <location evidence="2">Endosome</location>
    </subcellularLocation>
</comment>
<dbReference type="KEGG" id="tpf:TPHA_0I02490"/>
<evidence type="ECO:0000256" key="6">
    <source>
        <dbReference type="ARBA" id="ARBA00022753"/>
    </source>
</evidence>
<dbReference type="GO" id="GO:0007032">
    <property type="term" value="P:endosome organization"/>
    <property type="evidence" value="ECO:0007669"/>
    <property type="project" value="EnsemblFungi"/>
</dbReference>
<keyword evidence="7" id="KW-0175">Coiled coil</keyword>
<evidence type="ECO:0000256" key="3">
    <source>
        <dbReference type="ARBA" id="ARBA00005266"/>
    </source>
</evidence>
<organism evidence="9 10">
    <name type="scientific">Tetrapisispora phaffii (strain ATCC 24235 / CBS 4417 / NBRC 1672 / NRRL Y-8282 / UCD 70-5)</name>
    <name type="common">Yeast</name>
    <name type="synonym">Fabospora phaffii</name>
    <dbReference type="NCBI Taxonomy" id="1071381"/>
    <lineage>
        <taxon>Eukaryota</taxon>
        <taxon>Fungi</taxon>
        <taxon>Dikarya</taxon>
        <taxon>Ascomycota</taxon>
        <taxon>Saccharomycotina</taxon>
        <taxon>Saccharomycetes</taxon>
        <taxon>Saccharomycetales</taxon>
        <taxon>Saccharomycetaceae</taxon>
        <taxon>Tetrapisispora</taxon>
    </lineage>
</organism>
<evidence type="ECO:0000256" key="7">
    <source>
        <dbReference type="ARBA" id="ARBA00023054"/>
    </source>
</evidence>
<evidence type="ECO:0000256" key="8">
    <source>
        <dbReference type="ARBA" id="ARBA00032430"/>
    </source>
</evidence>
<dbReference type="Proteomes" id="UP000005666">
    <property type="component" value="Chromosome 9"/>
</dbReference>
<sequence length="115" mass="13527">MKGEDRVVYQSIEGLVDKTQEFIDTELAKAISFFSSKSEDNKKWLNEISSTYKLENEGTMKDFEELKKAHIKKVDELEQKVVYFEDLYKEINELVEELAVKTKIQKKRQSRLAES</sequence>
<protein>
    <recommendedName>
        <fullName evidence="4">Biogenesis of lysosome-related organelles complex 1 subunit BLI1</fullName>
    </recommendedName>
    <alternativeName>
        <fullName evidence="8">BLOC-1 interactor 1</fullName>
    </alternativeName>
</protein>
<keyword evidence="5" id="KW-0813">Transport</keyword>
<dbReference type="InterPro" id="IPR020491">
    <property type="entry name" value="BLI1"/>
</dbReference>
<dbReference type="GO" id="GO:0031083">
    <property type="term" value="C:BLOC-1 complex"/>
    <property type="evidence" value="ECO:0007669"/>
    <property type="project" value="EnsemblFungi"/>
</dbReference>
<dbReference type="OrthoDB" id="4059150at2759"/>
<gene>
    <name evidence="9" type="primary">TPHA0I02490</name>
    <name evidence="9" type="ordered locus">TPHA_0I02490</name>
</gene>